<evidence type="ECO:0000256" key="2">
    <source>
        <dbReference type="ARBA" id="ARBA00022722"/>
    </source>
</evidence>
<evidence type="ECO:0000256" key="1">
    <source>
        <dbReference type="ARBA" id="ARBA00007359"/>
    </source>
</evidence>
<comment type="similarity">
    <text evidence="1">Belongs to the DNase I family.</text>
</comment>
<keyword evidence="4" id="KW-1015">Disulfide bond</keyword>
<dbReference type="Gene3D" id="3.60.10.10">
    <property type="entry name" value="Endonuclease/exonuclease/phosphatase"/>
    <property type="match status" value="1"/>
</dbReference>
<comment type="caution">
    <text evidence="6">The sequence shown here is derived from an EMBL/GenBank/DDBJ whole genome shotgun (WGS) entry which is preliminary data.</text>
</comment>
<dbReference type="PANTHER" id="PTHR11371:SF31">
    <property type="entry name" value="EXTRACELLULAR NUCLEASE"/>
    <property type="match status" value="1"/>
</dbReference>
<dbReference type="InterPro" id="IPR005135">
    <property type="entry name" value="Endo/exonuclease/phosphatase"/>
</dbReference>
<name>A0A6A4WXD3_AMPAM</name>
<keyword evidence="2" id="KW-0540">Nuclease</keyword>
<dbReference type="GO" id="GO:0005634">
    <property type="term" value="C:nucleus"/>
    <property type="evidence" value="ECO:0007669"/>
    <property type="project" value="TreeGrafter"/>
</dbReference>
<dbReference type="GO" id="GO:0003677">
    <property type="term" value="F:DNA binding"/>
    <property type="evidence" value="ECO:0007669"/>
    <property type="project" value="TreeGrafter"/>
</dbReference>
<dbReference type="EMBL" id="VIIS01000632">
    <property type="protein sequence ID" value="KAF0306771.1"/>
    <property type="molecule type" value="Genomic_DNA"/>
</dbReference>
<dbReference type="GO" id="GO:0006308">
    <property type="term" value="P:DNA catabolic process"/>
    <property type="evidence" value="ECO:0007669"/>
    <property type="project" value="InterPro"/>
</dbReference>
<dbReference type="Pfam" id="PF03372">
    <property type="entry name" value="Exo_endo_phos"/>
    <property type="match status" value="1"/>
</dbReference>
<feature type="domain" description="Endonuclease/exonuclease/phosphatase" evidence="5">
    <location>
        <begin position="131"/>
        <end position="373"/>
    </location>
</feature>
<keyword evidence="3" id="KW-0378">Hydrolase</keyword>
<evidence type="ECO:0000259" key="5">
    <source>
        <dbReference type="Pfam" id="PF03372"/>
    </source>
</evidence>
<dbReference type="OrthoDB" id="6375402at2759"/>
<dbReference type="PROSITE" id="PS00918">
    <property type="entry name" value="DNASE_I_2"/>
    <property type="match status" value="1"/>
</dbReference>
<evidence type="ECO:0000256" key="4">
    <source>
        <dbReference type="ARBA" id="ARBA00023157"/>
    </source>
</evidence>
<evidence type="ECO:0000313" key="6">
    <source>
        <dbReference type="EMBL" id="KAF0306771.1"/>
    </source>
</evidence>
<dbReference type="SUPFAM" id="SSF56219">
    <property type="entry name" value="DNase I-like"/>
    <property type="match status" value="1"/>
</dbReference>
<organism evidence="6 7">
    <name type="scientific">Amphibalanus amphitrite</name>
    <name type="common">Striped barnacle</name>
    <name type="synonym">Balanus amphitrite</name>
    <dbReference type="NCBI Taxonomy" id="1232801"/>
    <lineage>
        <taxon>Eukaryota</taxon>
        <taxon>Metazoa</taxon>
        <taxon>Ecdysozoa</taxon>
        <taxon>Arthropoda</taxon>
        <taxon>Crustacea</taxon>
        <taxon>Multicrustacea</taxon>
        <taxon>Cirripedia</taxon>
        <taxon>Thoracica</taxon>
        <taxon>Thoracicalcarea</taxon>
        <taxon>Balanomorpha</taxon>
        <taxon>Balanoidea</taxon>
        <taxon>Balanidae</taxon>
        <taxon>Amphibalaninae</taxon>
        <taxon>Amphibalanus</taxon>
    </lineage>
</organism>
<dbReference type="InterPro" id="IPR016202">
    <property type="entry name" value="DNase_I"/>
</dbReference>
<dbReference type="PANTHER" id="PTHR11371">
    <property type="entry name" value="DEOXYRIBONUCLEASE"/>
    <property type="match status" value="1"/>
</dbReference>
<dbReference type="CDD" id="cd10282">
    <property type="entry name" value="DNase1"/>
    <property type="match status" value="1"/>
</dbReference>
<dbReference type="PRINTS" id="PR00130">
    <property type="entry name" value="DNASEI"/>
</dbReference>
<dbReference type="AlphaFoldDB" id="A0A6A4WXD3"/>
<gene>
    <name evidence="6" type="primary">Dnase1</name>
    <name evidence="6" type="ORF">FJT64_021801</name>
</gene>
<evidence type="ECO:0000256" key="3">
    <source>
        <dbReference type="ARBA" id="ARBA00022801"/>
    </source>
</evidence>
<keyword evidence="7" id="KW-1185">Reference proteome</keyword>
<dbReference type="Proteomes" id="UP000440578">
    <property type="component" value="Unassembled WGS sequence"/>
</dbReference>
<dbReference type="InterPro" id="IPR033125">
    <property type="entry name" value="DNASE_I_2"/>
</dbReference>
<proteinExistence type="inferred from homology"/>
<accession>A0A6A4WXD3</accession>
<dbReference type="SMART" id="SM00476">
    <property type="entry name" value="DNaseIc"/>
    <property type="match status" value="1"/>
</dbReference>
<sequence length="482" mass="53160">MLRDRVVMGVRDSRTQQALLKKSGLSLTQAIDIALAEEAASRDSKLISAGDEQRPPTESGRLEAIRAATEADPVLTTVIRQLQLGWPDDRRRLPASLRAFHHLPVALVLALLAGAQAEVATVVSSPLSIAAFNVQRFGLTKMDKPEVMELLTRILSQYDITLVQEIVDISETAIHNLTERVAEHTGLPYRVSLSPRVGRNSYEQYGYVYRSDRVRVVSEQMYPDATDVFAREPYIVTFDVDDVRHLSRLTLVGIHTQPSKAPEEIDALSDVLDYVESQLGAQNVVLLGDFNAGCSYVTGAEWAVNRLKGRGDVTWAIADYTDTTVHATNCAYDRIVMKGTELSSAVVEGSFGPFRFDEEWGIAEELTEDTSDHYPVHMKLKPKTLSAAERYLYPLEVFAVTDKRGVSFGEVEILATSIDTASYNVLPLYDSQGALQKIAAGGYSDPTVYEAASSPRWFCRITCSVETSGSCMVAVEKRTLIA</sequence>
<dbReference type="InterPro" id="IPR036691">
    <property type="entry name" value="Endo/exonu/phosph_ase_sf"/>
</dbReference>
<reference evidence="6 7" key="1">
    <citation type="submission" date="2019-07" db="EMBL/GenBank/DDBJ databases">
        <title>Draft genome assembly of a fouling barnacle, Amphibalanus amphitrite (Darwin, 1854): The first reference genome for Thecostraca.</title>
        <authorList>
            <person name="Kim W."/>
        </authorList>
    </citation>
    <scope>NUCLEOTIDE SEQUENCE [LARGE SCALE GENOMIC DNA]</scope>
    <source>
        <strain evidence="6">SNU_AA5</strain>
        <tissue evidence="6">Soma without cirri and trophi</tissue>
    </source>
</reference>
<dbReference type="GO" id="GO:0004530">
    <property type="term" value="F:deoxyribonuclease I activity"/>
    <property type="evidence" value="ECO:0007669"/>
    <property type="project" value="TreeGrafter"/>
</dbReference>
<protein>
    <submittedName>
        <fullName evidence="6">Deoxyribonuclease-1</fullName>
    </submittedName>
</protein>
<evidence type="ECO:0000313" key="7">
    <source>
        <dbReference type="Proteomes" id="UP000440578"/>
    </source>
</evidence>